<name>A0A2S8FLJ5_9BACT</name>
<dbReference type="RefSeq" id="WP_105356205.1">
    <property type="nucleotide sequence ID" value="NZ_PUIB01000018.1"/>
</dbReference>
<dbReference type="Proteomes" id="UP000239388">
    <property type="component" value="Unassembled WGS sequence"/>
</dbReference>
<sequence length="368" mass="40357">MLKGCGLALLLLTGLVGGYMVWFDQFFKRPESLIFGAVAGVIVFFCIGALENAWRAFSDWKLVSRAQFGSQLYDGYKTAVAGPIRPEGEPLTAPFSGKPCVICEYDIARRQSSTSDDGKDTSGSDYAGFMMTPSKIDTRSGEVRLLGYPSLEDIPEQNIVSSDSVSNARKFLASTQFEDRSGLKIVSVLSVFGELWADDDGKVEKHMRLRSVPTEEILPPGLEANIVSLDDEAIAADEPHDDQEELEDDEQTEAGRVFSPNPKLVEKRVEVGETVVVFGIYDEMRRGLLPPHGTLNPNRLMIGTAEEVEGRLRTSMLSFSIGGLLFLILVHAAFYFALKLPDARKPLPEPEKAAQHGQLVGVAHDSLL</sequence>
<dbReference type="EMBL" id="PUIB01000018">
    <property type="protein sequence ID" value="PQO33059.1"/>
    <property type="molecule type" value="Genomic_DNA"/>
</dbReference>
<evidence type="ECO:0000313" key="2">
    <source>
        <dbReference type="EMBL" id="PQO33059.1"/>
    </source>
</evidence>
<keyword evidence="1" id="KW-1133">Transmembrane helix</keyword>
<keyword evidence="1" id="KW-0812">Transmembrane</keyword>
<reference evidence="2 3" key="1">
    <citation type="submission" date="2018-02" db="EMBL/GenBank/DDBJ databases">
        <title>Comparative genomes isolates from brazilian mangrove.</title>
        <authorList>
            <person name="Araujo J.E."/>
            <person name="Taketani R.G."/>
            <person name="Silva M.C.P."/>
            <person name="Loureco M.V."/>
            <person name="Andreote F.D."/>
        </authorList>
    </citation>
    <scope>NUCLEOTIDE SEQUENCE [LARGE SCALE GENOMIC DNA]</scope>
    <source>
        <strain evidence="2 3">NAP PRIS-MGV</strain>
    </source>
</reference>
<gene>
    <name evidence="2" type="ORF">C5Y98_18155</name>
</gene>
<feature type="transmembrane region" description="Helical" evidence="1">
    <location>
        <begin position="317"/>
        <end position="338"/>
    </location>
</feature>
<dbReference type="OrthoDB" id="264437at2"/>
<comment type="caution">
    <text evidence="2">The sequence shown here is derived from an EMBL/GenBank/DDBJ whole genome shotgun (WGS) entry which is preliminary data.</text>
</comment>
<organism evidence="2 3">
    <name type="scientific">Blastopirellula marina</name>
    <dbReference type="NCBI Taxonomy" id="124"/>
    <lineage>
        <taxon>Bacteria</taxon>
        <taxon>Pseudomonadati</taxon>
        <taxon>Planctomycetota</taxon>
        <taxon>Planctomycetia</taxon>
        <taxon>Pirellulales</taxon>
        <taxon>Pirellulaceae</taxon>
        <taxon>Blastopirellula</taxon>
    </lineage>
</organism>
<keyword evidence="1" id="KW-0472">Membrane</keyword>
<proteinExistence type="predicted"/>
<protein>
    <submittedName>
        <fullName evidence="2">Uncharacterized protein</fullName>
    </submittedName>
</protein>
<feature type="transmembrane region" description="Helical" evidence="1">
    <location>
        <begin position="33"/>
        <end position="54"/>
    </location>
</feature>
<dbReference type="AlphaFoldDB" id="A0A2S8FLJ5"/>
<accession>A0A2S8FLJ5</accession>
<evidence type="ECO:0000256" key="1">
    <source>
        <dbReference type="SAM" id="Phobius"/>
    </source>
</evidence>
<evidence type="ECO:0000313" key="3">
    <source>
        <dbReference type="Proteomes" id="UP000239388"/>
    </source>
</evidence>